<evidence type="ECO:0000256" key="1">
    <source>
        <dbReference type="SAM" id="MobiDB-lite"/>
    </source>
</evidence>
<feature type="compositionally biased region" description="Gly residues" evidence="1">
    <location>
        <begin position="430"/>
        <end position="446"/>
    </location>
</feature>
<proteinExistence type="predicted"/>
<feature type="compositionally biased region" description="Basic and acidic residues" evidence="1">
    <location>
        <begin position="229"/>
        <end position="254"/>
    </location>
</feature>
<keyword evidence="3" id="KW-1185">Reference proteome</keyword>
<feature type="compositionally biased region" description="Low complexity" evidence="1">
    <location>
        <begin position="387"/>
        <end position="398"/>
    </location>
</feature>
<evidence type="ECO:0008006" key="4">
    <source>
        <dbReference type="Google" id="ProtNLM"/>
    </source>
</evidence>
<organism evidence="2 3">
    <name type="scientific">Actinophytocola gossypii</name>
    <dbReference type="NCBI Taxonomy" id="2812003"/>
    <lineage>
        <taxon>Bacteria</taxon>
        <taxon>Bacillati</taxon>
        <taxon>Actinomycetota</taxon>
        <taxon>Actinomycetes</taxon>
        <taxon>Pseudonocardiales</taxon>
        <taxon>Pseudonocardiaceae</taxon>
    </lineage>
</organism>
<reference evidence="2 3" key="1">
    <citation type="submission" date="2021-02" db="EMBL/GenBank/DDBJ databases">
        <title>Actinophytocola xerophila sp. nov., isolated from soil of cotton cropping field.</title>
        <authorList>
            <person name="Huang R."/>
            <person name="Chen X."/>
            <person name="Ge X."/>
            <person name="Liu W."/>
        </authorList>
    </citation>
    <scope>NUCLEOTIDE SEQUENCE [LARGE SCALE GENOMIC DNA]</scope>
    <source>
        <strain evidence="2 3">S1-96</strain>
    </source>
</reference>
<gene>
    <name evidence="2" type="ORF">JT362_08165</name>
</gene>
<evidence type="ECO:0000313" key="3">
    <source>
        <dbReference type="Proteomes" id="UP001156441"/>
    </source>
</evidence>
<feature type="compositionally biased region" description="Acidic residues" evidence="1">
    <location>
        <begin position="199"/>
        <end position="210"/>
    </location>
</feature>
<name>A0ABT2J5E4_9PSEU</name>
<sequence length="506" mass="53200">MPIFGQVWLWSSLAFLLGALLCWGLVALPARRRVGELESELAARARRQPPERPEPRRPVQDERDDYDPRALVPGLEPDDEVHNESLTRAYALSGTRGETPPQPPAGISGALGGLSAPPETDTELSDGPRTSATQYLNVSGSGSLDAPAEVPPQDEPDRGWFGGDDDKPEEPVREDAPQVTTVLPQVPAEPVEDGRLVDDIDEADDADAGEDGGTVFTQRTHPIPGELIRQLDESAPEEREPAHRLEDAPAHELVDDLDDDLDGEPDERTILTEPAGSGESKHQLVEDPAVPSTQPPAEPAHGAHDRTEVVPAHTAEEQTAVVSASGRPGAVGDQNTSGAEEPKIMPGVTVQAESSQNKLPKRVPSKPPSRTPFGVKTTSPANPAPAAPSGAPAQAESANEASRSLFEPIVPAGDGAPKPVPPPHRVRGAAGVGEGGGPSNGRGPFGPGSAMPLPGGAPPSPEYTIKASASAMRYCTPESEKFGRTVAEVWFRTAADAERVGFRPVT</sequence>
<feature type="compositionally biased region" description="Basic and acidic residues" evidence="1">
    <location>
        <begin position="48"/>
        <end position="61"/>
    </location>
</feature>
<dbReference type="RefSeq" id="WP_260190453.1">
    <property type="nucleotide sequence ID" value="NZ_JAFFZE010000008.1"/>
</dbReference>
<evidence type="ECO:0000313" key="2">
    <source>
        <dbReference type="EMBL" id="MCT2583088.1"/>
    </source>
</evidence>
<dbReference type="Proteomes" id="UP001156441">
    <property type="component" value="Unassembled WGS sequence"/>
</dbReference>
<feature type="compositionally biased region" description="Low complexity" evidence="1">
    <location>
        <begin position="105"/>
        <end position="117"/>
    </location>
</feature>
<feature type="region of interest" description="Disordered" evidence="1">
    <location>
        <begin position="41"/>
        <end position="462"/>
    </location>
</feature>
<protein>
    <recommendedName>
        <fullName evidence="4">Secreted protein</fullName>
    </recommendedName>
</protein>
<feature type="compositionally biased region" description="Polar residues" evidence="1">
    <location>
        <begin position="128"/>
        <end position="142"/>
    </location>
</feature>
<feature type="compositionally biased region" description="Acidic residues" evidence="1">
    <location>
        <begin position="255"/>
        <end position="265"/>
    </location>
</feature>
<comment type="caution">
    <text evidence="2">The sequence shown here is derived from an EMBL/GenBank/DDBJ whole genome shotgun (WGS) entry which is preliminary data.</text>
</comment>
<accession>A0ABT2J5E4</accession>
<dbReference type="EMBL" id="JAFFZE010000008">
    <property type="protein sequence ID" value="MCT2583088.1"/>
    <property type="molecule type" value="Genomic_DNA"/>
</dbReference>